<protein>
    <recommendedName>
        <fullName evidence="4">WXG100 family type VII secretion target</fullName>
    </recommendedName>
</protein>
<dbReference type="Proteomes" id="UP001597168">
    <property type="component" value="Unassembled WGS sequence"/>
</dbReference>
<accession>A0ABW3R5J5</accession>
<reference evidence="3" key="1">
    <citation type="journal article" date="2019" name="Int. J. Syst. Evol. Microbiol.">
        <title>The Global Catalogue of Microorganisms (GCM) 10K type strain sequencing project: providing services to taxonomists for standard genome sequencing and annotation.</title>
        <authorList>
            <consortium name="The Broad Institute Genomics Platform"/>
            <consortium name="The Broad Institute Genome Sequencing Center for Infectious Disease"/>
            <person name="Wu L."/>
            <person name="Ma J."/>
        </authorList>
    </citation>
    <scope>NUCLEOTIDE SEQUENCE [LARGE SCALE GENOMIC DNA]</scope>
    <source>
        <strain evidence="3">CCUG 60214</strain>
    </source>
</reference>
<keyword evidence="1" id="KW-0812">Transmembrane</keyword>
<gene>
    <name evidence="2" type="ORF">ACFQ3T_34775</name>
</gene>
<evidence type="ECO:0000313" key="3">
    <source>
        <dbReference type="Proteomes" id="UP001597168"/>
    </source>
</evidence>
<keyword evidence="1" id="KW-1133">Transmembrane helix</keyword>
<comment type="caution">
    <text evidence="2">The sequence shown here is derived from an EMBL/GenBank/DDBJ whole genome shotgun (WGS) entry which is preliminary data.</text>
</comment>
<organism evidence="2 3">
    <name type="scientific">Saccharothrix hoggarensis</name>
    <dbReference type="NCBI Taxonomy" id="913853"/>
    <lineage>
        <taxon>Bacteria</taxon>
        <taxon>Bacillati</taxon>
        <taxon>Actinomycetota</taxon>
        <taxon>Actinomycetes</taxon>
        <taxon>Pseudonocardiales</taxon>
        <taxon>Pseudonocardiaceae</taxon>
        <taxon>Saccharothrix</taxon>
    </lineage>
</organism>
<sequence>MSGSVFEYDLDPAFTEAQRGLYPLLVVLHGWVSYLAVESADPMERQRQVLQGLPVPGVAYEDFFRVPMLLTGQPLDEIGAVYEALVRNSREIDNGMEEFQVGCANAFRNWTGSAQEACAKYGGALMDYVNDERDAAERLAAVLLAYGGIVKSARDDWLRLADQFVDALRQKVEDDRASNQKILFTAIGALAGAALAIVTAPVGGIGGTFVAAVGGAIADVGAEAAKESLEGEEFADIAHRYLAACREFEDRLTRAIKTEVADKLSDLNQVRPAPPSSPLDVGTFDHNPKGYLEPEHTTPGVERWLDEKEERAREAGPSTISARLG</sequence>
<proteinExistence type="predicted"/>
<dbReference type="EMBL" id="JBHTLK010000366">
    <property type="protein sequence ID" value="MFD1152328.1"/>
    <property type="molecule type" value="Genomic_DNA"/>
</dbReference>
<feature type="transmembrane region" description="Helical" evidence="1">
    <location>
        <begin position="20"/>
        <end position="37"/>
    </location>
</feature>
<name>A0ABW3R5J5_9PSEU</name>
<evidence type="ECO:0000313" key="2">
    <source>
        <dbReference type="EMBL" id="MFD1152328.1"/>
    </source>
</evidence>
<dbReference type="RefSeq" id="WP_380730090.1">
    <property type="nucleotide sequence ID" value="NZ_JBHTLK010000366.1"/>
</dbReference>
<keyword evidence="3" id="KW-1185">Reference proteome</keyword>
<evidence type="ECO:0000256" key="1">
    <source>
        <dbReference type="SAM" id="Phobius"/>
    </source>
</evidence>
<keyword evidence="1" id="KW-0472">Membrane</keyword>
<evidence type="ECO:0008006" key="4">
    <source>
        <dbReference type="Google" id="ProtNLM"/>
    </source>
</evidence>